<feature type="binding site" evidence="12">
    <location>
        <position position="98"/>
    </location>
    <ligand>
        <name>Mg(2+)</name>
        <dbReference type="ChEBI" id="CHEBI:18420"/>
        <label>1</label>
        <note>catalytic</note>
    </ligand>
</feature>
<keyword evidence="8 12" id="KW-0460">Magnesium</keyword>
<dbReference type="InterPro" id="IPR020583">
    <property type="entry name" value="Inositol_monoP_metal-BS"/>
</dbReference>
<evidence type="ECO:0000256" key="6">
    <source>
        <dbReference type="ARBA" id="ARBA00022723"/>
    </source>
</evidence>
<dbReference type="GO" id="GO:0046854">
    <property type="term" value="P:phosphatidylinositol phosphate biosynthetic process"/>
    <property type="evidence" value="ECO:0007669"/>
    <property type="project" value="InterPro"/>
</dbReference>
<feature type="binding site" evidence="12">
    <location>
        <position position="97"/>
    </location>
    <ligand>
        <name>Mg(2+)</name>
        <dbReference type="ChEBI" id="CHEBI:18420"/>
        <label>1</label>
        <note>catalytic</note>
    </ligand>
</feature>
<dbReference type="PANTHER" id="PTHR20854">
    <property type="entry name" value="INOSITOL MONOPHOSPHATASE"/>
    <property type="match status" value="1"/>
</dbReference>
<keyword evidence="14" id="KW-1185">Reference proteome</keyword>
<comment type="pathway">
    <text evidence="2">Amino-acid biosynthesis; L-histidine biosynthesis; L-histidine from 5-phospho-alpha-D-ribose 1-diphosphate: step 8/9.</text>
</comment>
<evidence type="ECO:0000313" key="13">
    <source>
        <dbReference type="EMBL" id="ADB18658.1"/>
    </source>
</evidence>
<dbReference type="InterPro" id="IPR000760">
    <property type="entry name" value="Inositol_monophosphatase-like"/>
</dbReference>
<dbReference type="InterPro" id="IPR020550">
    <property type="entry name" value="Inositol_monophosphatase_CS"/>
</dbReference>
<dbReference type="InterPro" id="IPR011809">
    <property type="entry name" value="His_9_proposed"/>
</dbReference>
<dbReference type="NCBIfam" id="TIGR02067">
    <property type="entry name" value="his_9_HisN"/>
    <property type="match status" value="1"/>
</dbReference>
<dbReference type="PROSITE" id="PS00630">
    <property type="entry name" value="IMP_2"/>
    <property type="match status" value="1"/>
</dbReference>
<comment type="catalytic activity">
    <reaction evidence="10">
        <text>L-histidinol phosphate + H2O = L-histidinol + phosphate</text>
        <dbReference type="Rhea" id="RHEA:14465"/>
        <dbReference type="ChEBI" id="CHEBI:15377"/>
        <dbReference type="ChEBI" id="CHEBI:43474"/>
        <dbReference type="ChEBI" id="CHEBI:57699"/>
        <dbReference type="ChEBI" id="CHEBI:57980"/>
        <dbReference type="EC" id="3.1.3.15"/>
    </reaction>
</comment>
<feature type="binding site" evidence="12">
    <location>
        <position position="225"/>
    </location>
    <ligand>
        <name>Mg(2+)</name>
        <dbReference type="ChEBI" id="CHEBI:18420"/>
        <label>1</label>
        <note>catalytic</note>
    </ligand>
</feature>
<evidence type="ECO:0000256" key="1">
    <source>
        <dbReference type="ARBA" id="ARBA00001946"/>
    </source>
</evidence>
<dbReference type="Gene3D" id="3.30.540.10">
    <property type="entry name" value="Fructose-1,6-Bisphosphatase, subunit A, domain 1"/>
    <property type="match status" value="1"/>
</dbReference>
<dbReference type="UniPathway" id="UPA00031">
    <property type="reaction ID" value="UER00013"/>
</dbReference>
<gene>
    <name evidence="13" type="ordered locus">Psta_4004</name>
</gene>
<sequence length="276" mass="29858">MTTSEISATVLAEVSRRLPLVLSAGKEAGQLTLRYFQQDNFTVEKKGDASPVTIADRSAEQLIRQRVAEHFPTDGIIGEEFGRTEGTSGFNWILDPIDGTKSFISGVPMYGTMVGVEFEGRSLAGLVYIPGLDEGVYASSGQGTFHFKGTSQPRRCFVSKKPQLSDGLFVTSQVDTFAKRGGQGAFEAVQKLAYITRTWGDCYGYMLVATGRAEVMIDPILNVWDAAAVQPIIEEAGGTFTDWNGVPTIHTGDAVATNGLVADEVLSITKRFPRTL</sequence>
<dbReference type="Proteomes" id="UP000001887">
    <property type="component" value="Chromosome"/>
</dbReference>
<dbReference type="Pfam" id="PF00459">
    <property type="entry name" value="Inositol_P"/>
    <property type="match status" value="1"/>
</dbReference>
<dbReference type="PANTHER" id="PTHR20854:SF4">
    <property type="entry name" value="INOSITOL-1-MONOPHOSPHATASE-RELATED"/>
    <property type="match status" value="1"/>
</dbReference>
<dbReference type="EC" id="3.1.3.15" evidence="4 11"/>
<dbReference type="PRINTS" id="PR00377">
    <property type="entry name" value="IMPHPHTASES"/>
</dbReference>
<dbReference type="STRING" id="530564.Psta_4004"/>
<dbReference type="GO" id="GO:0008934">
    <property type="term" value="F:inositol monophosphate 1-phosphatase activity"/>
    <property type="evidence" value="ECO:0007669"/>
    <property type="project" value="TreeGrafter"/>
</dbReference>
<evidence type="ECO:0000256" key="10">
    <source>
        <dbReference type="ARBA" id="ARBA00049158"/>
    </source>
</evidence>
<reference evidence="13 14" key="1">
    <citation type="journal article" date="2009" name="Stand. Genomic Sci.">
        <title>Complete genome sequence of Pirellula staleyi type strain (ATCC 27377).</title>
        <authorList>
            <person name="Clum A."/>
            <person name="Tindall B.J."/>
            <person name="Sikorski J."/>
            <person name="Ivanova N."/>
            <person name="Mavrommatis K."/>
            <person name="Lucas S."/>
            <person name="Glavina del Rio T."/>
            <person name="Nolan M."/>
            <person name="Chen F."/>
            <person name="Tice H."/>
            <person name="Pitluck S."/>
            <person name="Cheng J.F."/>
            <person name="Chertkov O."/>
            <person name="Brettin T."/>
            <person name="Han C."/>
            <person name="Detter J.C."/>
            <person name="Kuske C."/>
            <person name="Bruce D."/>
            <person name="Goodwin L."/>
            <person name="Ovchinikova G."/>
            <person name="Pati A."/>
            <person name="Mikhailova N."/>
            <person name="Chen A."/>
            <person name="Palaniappan K."/>
            <person name="Land M."/>
            <person name="Hauser L."/>
            <person name="Chang Y.J."/>
            <person name="Jeffries C.D."/>
            <person name="Chain P."/>
            <person name="Rohde M."/>
            <person name="Goker M."/>
            <person name="Bristow J."/>
            <person name="Eisen J.A."/>
            <person name="Markowitz V."/>
            <person name="Hugenholtz P."/>
            <person name="Kyrpides N.C."/>
            <person name="Klenk H.P."/>
            <person name="Lapidus A."/>
        </authorList>
    </citation>
    <scope>NUCLEOTIDE SEQUENCE [LARGE SCALE GENOMIC DNA]</scope>
    <source>
        <strain evidence="14">ATCC 27377 / DSM 6068 / ICPB 4128</strain>
    </source>
</reference>
<dbReference type="KEGG" id="psl:Psta_4004"/>
<dbReference type="GO" id="GO:0004401">
    <property type="term" value="F:histidinol-phosphatase activity"/>
    <property type="evidence" value="ECO:0007669"/>
    <property type="project" value="UniProtKB-UniRule"/>
</dbReference>
<comment type="cofactor">
    <cofactor evidence="1 12">
        <name>Mg(2+)</name>
        <dbReference type="ChEBI" id="CHEBI:18420"/>
    </cofactor>
</comment>
<evidence type="ECO:0000256" key="5">
    <source>
        <dbReference type="ARBA" id="ARBA00022605"/>
    </source>
</evidence>
<dbReference type="GO" id="GO:0006020">
    <property type="term" value="P:inositol metabolic process"/>
    <property type="evidence" value="ECO:0007669"/>
    <property type="project" value="TreeGrafter"/>
</dbReference>
<dbReference type="eggNOG" id="COG0483">
    <property type="taxonomic scope" value="Bacteria"/>
</dbReference>
<keyword evidence="7" id="KW-0378">Hydrolase</keyword>
<dbReference type="GO" id="GO:0000105">
    <property type="term" value="P:L-histidine biosynthetic process"/>
    <property type="evidence" value="ECO:0007669"/>
    <property type="project" value="UniProtKB-UniRule"/>
</dbReference>
<dbReference type="OrthoDB" id="9772456at2"/>
<evidence type="ECO:0000256" key="3">
    <source>
        <dbReference type="ARBA" id="ARBA00009759"/>
    </source>
</evidence>
<feature type="binding site" evidence="12">
    <location>
        <position position="95"/>
    </location>
    <ligand>
        <name>Mg(2+)</name>
        <dbReference type="ChEBI" id="CHEBI:18420"/>
        <label>1</label>
        <note>catalytic</note>
    </ligand>
</feature>
<evidence type="ECO:0000256" key="4">
    <source>
        <dbReference type="ARBA" id="ARBA00013085"/>
    </source>
</evidence>
<dbReference type="EMBL" id="CP001848">
    <property type="protein sequence ID" value="ADB18658.1"/>
    <property type="molecule type" value="Genomic_DNA"/>
</dbReference>
<evidence type="ECO:0000313" key="14">
    <source>
        <dbReference type="Proteomes" id="UP000001887"/>
    </source>
</evidence>
<dbReference type="AlphaFoldDB" id="D2R247"/>
<keyword evidence="6 12" id="KW-0479">Metal-binding</keyword>
<keyword evidence="5" id="KW-0028">Amino-acid biosynthesis</keyword>
<dbReference type="CDD" id="cd01641">
    <property type="entry name" value="Bacterial_IMPase_like_1"/>
    <property type="match status" value="1"/>
</dbReference>
<dbReference type="GO" id="GO:0046872">
    <property type="term" value="F:metal ion binding"/>
    <property type="evidence" value="ECO:0007669"/>
    <property type="project" value="UniProtKB-KW"/>
</dbReference>
<name>D2R247_PIRSD</name>
<evidence type="ECO:0000256" key="8">
    <source>
        <dbReference type="ARBA" id="ARBA00022842"/>
    </source>
</evidence>
<evidence type="ECO:0000256" key="7">
    <source>
        <dbReference type="ARBA" id="ARBA00022801"/>
    </source>
</evidence>
<proteinExistence type="inferred from homology"/>
<dbReference type="FunFam" id="3.30.540.10:FF:000003">
    <property type="entry name" value="Inositol-1-monophosphatase"/>
    <property type="match status" value="1"/>
</dbReference>
<feature type="binding site" evidence="12">
    <location>
        <position position="79"/>
    </location>
    <ligand>
        <name>Mg(2+)</name>
        <dbReference type="ChEBI" id="CHEBI:18420"/>
        <label>1</label>
        <note>catalytic</note>
    </ligand>
</feature>
<dbReference type="SUPFAM" id="SSF56655">
    <property type="entry name" value="Carbohydrate phosphatase"/>
    <property type="match status" value="1"/>
</dbReference>
<evidence type="ECO:0000256" key="12">
    <source>
        <dbReference type="PIRSR" id="PIRSR600760-2"/>
    </source>
</evidence>
<evidence type="ECO:0000256" key="9">
    <source>
        <dbReference type="ARBA" id="ARBA00023102"/>
    </source>
</evidence>
<dbReference type="HOGENOM" id="CLU_044118_4_0_0"/>
<dbReference type="GO" id="GO:0007165">
    <property type="term" value="P:signal transduction"/>
    <property type="evidence" value="ECO:0007669"/>
    <property type="project" value="TreeGrafter"/>
</dbReference>
<evidence type="ECO:0000256" key="2">
    <source>
        <dbReference type="ARBA" id="ARBA00004970"/>
    </source>
</evidence>
<keyword evidence="9" id="KW-0368">Histidine biosynthesis</keyword>
<dbReference type="PROSITE" id="PS00629">
    <property type="entry name" value="IMP_1"/>
    <property type="match status" value="1"/>
</dbReference>
<protein>
    <recommendedName>
        <fullName evidence="4 11">Histidinol-phosphatase</fullName>
        <ecNumber evidence="4 11">3.1.3.15</ecNumber>
    </recommendedName>
</protein>
<evidence type="ECO:0000256" key="11">
    <source>
        <dbReference type="NCBIfam" id="TIGR02067"/>
    </source>
</evidence>
<dbReference type="Gene3D" id="3.40.190.80">
    <property type="match status" value="1"/>
</dbReference>
<organism evidence="13 14">
    <name type="scientific">Pirellula staleyi (strain ATCC 27377 / DSM 6068 / ICPB 4128)</name>
    <name type="common">Pirella staleyi</name>
    <dbReference type="NCBI Taxonomy" id="530564"/>
    <lineage>
        <taxon>Bacteria</taxon>
        <taxon>Pseudomonadati</taxon>
        <taxon>Planctomycetota</taxon>
        <taxon>Planctomycetia</taxon>
        <taxon>Pirellulales</taxon>
        <taxon>Pirellulaceae</taxon>
        <taxon>Pirellula</taxon>
    </lineage>
</organism>
<accession>D2R247</accession>
<comment type="similarity">
    <text evidence="3">Belongs to the inositol monophosphatase superfamily.</text>
</comment>